<feature type="domain" description="Glycoside hydrolase family 38 N-terminal" evidence="3">
    <location>
        <begin position="130"/>
        <end position="428"/>
    </location>
</feature>
<dbReference type="AlphaFoldDB" id="A0A940MAM7"/>
<name>A0A940MAM7_9ACTN</name>
<dbReference type="Gene3D" id="3.20.110.10">
    <property type="entry name" value="Glycoside hydrolase 38, N terminal domain"/>
    <property type="match status" value="1"/>
</dbReference>
<dbReference type="GO" id="GO:0004559">
    <property type="term" value="F:alpha-mannosidase activity"/>
    <property type="evidence" value="ECO:0007669"/>
    <property type="project" value="InterPro"/>
</dbReference>
<comment type="cofactor">
    <cofactor evidence="1">
        <name>Zn(2+)</name>
        <dbReference type="ChEBI" id="CHEBI:29105"/>
    </cofactor>
</comment>
<keyword evidence="2" id="KW-0862">Zinc</keyword>
<gene>
    <name evidence="4" type="ORF">JFN87_09865</name>
</gene>
<reference evidence="4" key="1">
    <citation type="submission" date="2021-03" db="EMBL/GenBank/DDBJ databases">
        <title>Whole genome sequence of Streptomyces bomunensis MMS17-BM035.</title>
        <authorList>
            <person name="Lee J.H."/>
        </authorList>
    </citation>
    <scope>NUCLEOTIDE SEQUENCE</scope>
    <source>
        <strain evidence="4">MMS17-BM035</strain>
    </source>
</reference>
<dbReference type="InterPro" id="IPR000602">
    <property type="entry name" value="Glyco_hydro_38_N"/>
</dbReference>
<keyword evidence="5" id="KW-1185">Reference proteome</keyword>
<evidence type="ECO:0000259" key="3">
    <source>
        <dbReference type="Pfam" id="PF01074"/>
    </source>
</evidence>
<dbReference type="RefSeq" id="WP_209339566.1">
    <property type="nucleotide sequence ID" value="NZ_JAGIQL010000028.1"/>
</dbReference>
<accession>A0A940MAM7</accession>
<comment type="caution">
    <text evidence="4">The sequence shown here is derived from an EMBL/GenBank/DDBJ whole genome shotgun (WGS) entry which is preliminary data.</text>
</comment>
<proteinExistence type="predicted"/>
<dbReference type="PANTHER" id="PTHR11607">
    <property type="entry name" value="ALPHA-MANNOSIDASE"/>
    <property type="match status" value="1"/>
</dbReference>
<organism evidence="4 5">
    <name type="scientific">Streptomyces montanisoli</name>
    <dbReference type="NCBI Taxonomy" id="2798581"/>
    <lineage>
        <taxon>Bacteria</taxon>
        <taxon>Bacillati</taxon>
        <taxon>Actinomycetota</taxon>
        <taxon>Actinomycetes</taxon>
        <taxon>Kitasatosporales</taxon>
        <taxon>Streptomycetaceae</taxon>
        <taxon>Streptomyces</taxon>
    </lineage>
</organism>
<evidence type="ECO:0000313" key="4">
    <source>
        <dbReference type="EMBL" id="MBP0457804.1"/>
    </source>
</evidence>
<dbReference type="SUPFAM" id="SSF74650">
    <property type="entry name" value="Galactose mutarotase-like"/>
    <property type="match status" value="1"/>
</dbReference>
<evidence type="ECO:0000256" key="2">
    <source>
        <dbReference type="ARBA" id="ARBA00022833"/>
    </source>
</evidence>
<dbReference type="GO" id="GO:0006013">
    <property type="term" value="P:mannose metabolic process"/>
    <property type="evidence" value="ECO:0007669"/>
    <property type="project" value="InterPro"/>
</dbReference>
<evidence type="ECO:0000256" key="1">
    <source>
        <dbReference type="ARBA" id="ARBA00001947"/>
    </source>
</evidence>
<dbReference type="CDD" id="cd10791">
    <property type="entry name" value="GH38N_AMII_like_1"/>
    <property type="match status" value="1"/>
</dbReference>
<evidence type="ECO:0000313" key="5">
    <source>
        <dbReference type="Proteomes" id="UP000670475"/>
    </source>
</evidence>
<sequence length="1030" mass="111803">MSDRHTRPSWWDSTIARDALREGAVTHVHRHGATTVRLSLEPLLRRTPAGGLTQSVRVAVEPFPRRPIRSAAVRIAGGAPIDCEVADGPAGSVRVLVPAVDEEVDATLDLPELDLPEPVKLRLRPQRRWTVHLVQHAHLDIGYTDPQGTVLAEGRASLDTVLDLIRATDDWPEHARYRWSVEGLSTFTDWAAHRPPSRVAEFVRRVRESRIELTAMPFNLHSETCSVDELHELLRDAVDVRKRYGVPLSTAMQTDVPGQVTGLQDALADHGFGRLSVAHNWAGRAAPHLVGGARLPRLFRWRTADGRSVLVWRTDTPQGLAYMEGSIIGFDESHAAVDDLFPAYLTALAERPVPHRGKGVPGFPILDAAYEADPYPWDVLHLRVLGTFADNGPPRLVAAETVRRWNETWAYPQLRISRHEDFFADAEQRLGDRLETFEGDWSDWWVDGVGAGAAPLAMNRTAQSALADARTLDALAGLRGAEGEAAGATEIGDVYRAVSLFNEHTWGAGDPWTYGCRAHQSGEQQWHWKYGQAVRAHDGALALLERASHRLGSALPRAHGARASFHVVNTRSRVRTDVVRFFLPESVLPLDVPARVADGRTGRALPVAEEKQTNPLHRSAGRFLHVTVADVPPLGTVRLDVFPADRRQEPVPHDSPVLENEFLAVRVDLRQSRVASVVDKATGTELVNTEAVFGFNGYVYDQYATAGGFNHQSSKTVADDSMHLLAGREVAPAAVLVERTSSAVAETLVYECVPPGAARLRTTLTLAHGVARLDIANHLVKPATMTKESAFFAFPFALADPVVRTEASGGVAGTDLPLVPGSARHMRAIRRWATLTAGPTAVGWATHDAPLVQHGNIAVPYVPYPPSVPGQEPGTLYSWVHNNIWDTNFPSEQAFEQTFRYSVAVRGDGDPAQPAALGMRTAEPSHPLHAVRAYGPPGGAPAASLVAVDRPDVRVAGLSAEGTGTFLIRLQSFADEPVTAGLRLGLPYTTALACSYLGENAAPLAPEPDGSLRVRVPTRGTAALLVTAAG</sequence>
<dbReference type="InterPro" id="IPR027291">
    <property type="entry name" value="Glyco_hydro_38_N_sf"/>
</dbReference>
<dbReference type="InterPro" id="IPR011330">
    <property type="entry name" value="Glyco_hydro/deAcase_b/a-brl"/>
</dbReference>
<dbReference type="SUPFAM" id="SSF88713">
    <property type="entry name" value="Glycoside hydrolase/deacetylase"/>
    <property type="match status" value="1"/>
</dbReference>
<dbReference type="EMBL" id="JAGIQL010000028">
    <property type="protein sequence ID" value="MBP0457804.1"/>
    <property type="molecule type" value="Genomic_DNA"/>
</dbReference>
<dbReference type="Proteomes" id="UP000670475">
    <property type="component" value="Unassembled WGS sequence"/>
</dbReference>
<dbReference type="GO" id="GO:0030246">
    <property type="term" value="F:carbohydrate binding"/>
    <property type="evidence" value="ECO:0007669"/>
    <property type="project" value="InterPro"/>
</dbReference>
<dbReference type="InterPro" id="IPR011013">
    <property type="entry name" value="Gal_mutarotase_sf_dom"/>
</dbReference>
<dbReference type="Pfam" id="PF01074">
    <property type="entry name" value="Glyco_hydro_38N"/>
    <property type="match status" value="1"/>
</dbReference>
<dbReference type="InterPro" id="IPR050843">
    <property type="entry name" value="Glycosyl_Hydrlase_38"/>
</dbReference>
<dbReference type="PANTHER" id="PTHR11607:SF3">
    <property type="entry name" value="LYSOSOMAL ALPHA-MANNOSIDASE"/>
    <property type="match status" value="1"/>
</dbReference>
<protein>
    <submittedName>
        <fullName evidence="4">Alpha-mannosidase</fullName>
    </submittedName>
</protein>